<dbReference type="EMBL" id="CP003057">
    <property type="protein sequence ID" value="AEQ97840.1"/>
    <property type="molecule type" value="Genomic_DNA"/>
</dbReference>
<evidence type="ECO:0000313" key="2">
    <source>
        <dbReference type="Proteomes" id="UP000008851"/>
    </source>
</evidence>
<proteinExistence type="predicted"/>
<evidence type="ECO:0000313" key="1">
    <source>
        <dbReference type="EMBL" id="AEQ97840.1"/>
    </source>
</evidence>
<reference evidence="1 2" key="1">
    <citation type="journal article" date="2011" name="J. Bacteriol.">
        <title>Two new complete genome sequences offer insight into host and tissue specificity of plant pathogenic Xanthomonas spp.</title>
        <authorList>
            <person name="Bogdanove A.J."/>
            <person name="Koebnik R."/>
            <person name="Lu H."/>
            <person name="Furutani A."/>
            <person name="Angiuoli S.V."/>
            <person name="Patil P.B."/>
            <person name="Van Sluys M.A."/>
            <person name="Ryan R.P."/>
            <person name="Meyer D.F."/>
            <person name="Han S.W."/>
            <person name="Aparna G."/>
            <person name="Rajaram M."/>
            <person name="Delcher A.L."/>
            <person name="Phillippy A.M."/>
            <person name="Puiu D."/>
            <person name="Schatz M.C."/>
            <person name="Shumway M."/>
            <person name="Sommer D.D."/>
            <person name="Trapnell C."/>
            <person name="Benahmed F."/>
            <person name="Dimitrov G."/>
            <person name="Madupu R."/>
            <person name="Radune D."/>
            <person name="Sullivan S."/>
            <person name="Jha G."/>
            <person name="Ishihara H."/>
            <person name="Lee S.W."/>
            <person name="Pandey A."/>
            <person name="Sharma V."/>
            <person name="Sriariyanun M."/>
            <person name="Szurek B."/>
            <person name="Vera-Cruz C.M."/>
            <person name="Dorman K.S."/>
            <person name="Ronald P.C."/>
            <person name="Verdier V."/>
            <person name="Dow J.M."/>
            <person name="Sonti R.V."/>
            <person name="Tsuge S."/>
            <person name="Brendel V.P."/>
            <person name="Rabinowicz P.D."/>
            <person name="Leach J.E."/>
            <person name="White F.F."/>
            <person name="Salzberg S.L."/>
        </authorList>
    </citation>
    <scope>NUCLEOTIDE SEQUENCE [LARGE SCALE GENOMIC DNA]</scope>
    <source>
        <strain evidence="1 2">BLS256</strain>
    </source>
</reference>
<dbReference type="AlphaFoldDB" id="G7TG93"/>
<name>G7TG93_XANOB</name>
<dbReference type="HOGENOM" id="CLU_2637197_0_0_6"/>
<sequence>MRSCIAAVSRKIDVRTSFVRIDAMHRNVGTSARNALFALRSVHALANAHLPRHRCAPCVALSPILPLLYASKDSPAC</sequence>
<gene>
    <name evidence="1" type="ORF">XOC_3750</name>
</gene>
<protein>
    <submittedName>
        <fullName evidence="1">Mg++-citrate complex transporter</fullName>
    </submittedName>
</protein>
<dbReference type="Proteomes" id="UP000008851">
    <property type="component" value="Chromosome"/>
</dbReference>
<accession>G7TG93</accession>
<dbReference type="KEGG" id="xor:XOC_3750"/>
<organism evidence="1 2">
    <name type="scientific">Xanthomonas oryzae pv. oryzicola (strain BLS256)</name>
    <dbReference type="NCBI Taxonomy" id="383407"/>
    <lineage>
        <taxon>Bacteria</taxon>
        <taxon>Pseudomonadati</taxon>
        <taxon>Pseudomonadota</taxon>
        <taxon>Gammaproteobacteria</taxon>
        <taxon>Lysobacterales</taxon>
        <taxon>Lysobacteraceae</taxon>
        <taxon>Xanthomonas</taxon>
    </lineage>
</organism>